<gene>
    <name evidence="1" type="ORF">MSG28_003004</name>
</gene>
<evidence type="ECO:0000313" key="2">
    <source>
        <dbReference type="Proteomes" id="UP001064048"/>
    </source>
</evidence>
<sequence>MHGIRVDSILPLRILTAHALQSCPITLALWCLGQENGYCHTENATEVFKIRGFALATPMSVNAMKVALYKYECHIPSFAKQNY</sequence>
<proteinExistence type="predicted"/>
<dbReference type="EMBL" id="CM046104">
    <property type="protein sequence ID" value="KAI8424547.1"/>
    <property type="molecule type" value="Genomic_DNA"/>
</dbReference>
<evidence type="ECO:0000313" key="1">
    <source>
        <dbReference type="EMBL" id="KAI8424547.1"/>
    </source>
</evidence>
<keyword evidence="2" id="KW-1185">Reference proteome</keyword>
<comment type="caution">
    <text evidence="1">The sequence shown here is derived from an EMBL/GenBank/DDBJ whole genome shotgun (WGS) entry which is preliminary data.</text>
</comment>
<reference evidence="1 2" key="1">
    <citation type="journal article" date="2022" name="Genome Biol. Evol.">
        <title>The Spruce Budworm Genome: Reconstructing the Evolutionary History of Antifreeze Proteins.</title>
        <authorList>
            <person name="Beliveau C."/>
            <person name="Gagne P."/>
            <person name="Picq S."/>
            <person name="Vernygora O."/>
            <person name="Keeling C.I."/>
            <person name="Pinkney K."/>
            <person name="Doucet D."/>
            <person name="Wen F."/>
            <person name="Johnston J.S."/>
            <person name="Maaroufi H."/>
            <person name="Boyle B."/>
            <person name="Laroche J."/>
            <person name="Dewar K."/>
            <person name="Juretic N."/>
            <person name="Blackburn G."/>
            <person name="Nisole A."/>
            <person name="Brunet B."/>
            <person name="Brandao M."/>
            <person name="Lumley L."/>
            <person name="Duan J."/>
            <person name="Quan G."/>
            <person name="Lucarotti C.J."/>
            <person name="Roe A.D."/>
            <person name="Sperling F.A.H."/>
            <person name="Levesque R.C."/>
            <person name="Cusson M."/>
        </authorList>
    </citation>
    <scope>NUCLEOTIDE SEQUENCE [LARGE SCALE GENOMIC DNA]</scope>
    <source>
        <strain evidence="1">Glfc:IPQL:Cfum</strain>
    </source>
</reference>
<name>A0ACC0JKC3_CHOFU</name>
<protein>
    <submittedName>
        <fullName evidence="1">Uncharacterized protein</fullName>
    </submittedName>
</protein>
<dbReference type="Proteomes" id="UP001064048">
    <property type="component" value="Chromosome 4"/>
</dbReference>
<organism evidence="1 2">
    <name type="scientific">Choristoneura fumiferana</name>
    <name type="common">Spruce budworm moth</name>
    <name type="synonym">Archips fumiferana</name>
    <dbReference type="NCBI Taxonomy" id="7141"/>
    <lineage>
        <taxon>Eukaryota</taxon>
        <taxon>Metazoa</taxon>
        <taxon>Ecdysozoa</taxon>
        <taxon>Arthropoda</taxon>
        <taxon>Hexapoda</taxon>
        <taxon>Insecta</taxon>
        <taxon>Pterygota</taxon>
        <taxon>Neoptera</taxon>
        <taxon>Endopterygota</taxon>
        <taxon>Lepidoptera</taxon>
        <taxon>Glossata</taxon>
        <taxon>Ditrysia</taxon>
        <taxon>Tortricoidea</taxon>
        <taxon>Tortricidae</taxon>
        <taxon>Tortricinae</taxon>
        <taxon>Choristoneura</taxon>
    </lineage>
</organism>
<accession>A0ACC0JKC3</accession>